<sequence length="209" mass="24600">METSNHVPLVSIAIDIPKGAVFRFENYLMAHENFMELVQHGWSIPTHQTDMAKRLTSKFKNLRRVVKAWQSHLSNLKENIRNVKLILQFLCMIEEFRDLTLMERNFKAVLEDKLLFLLRQQKIYRKQHCYIRWVKEGDVGTNFFHAHATIKHRRNLITCLEDSDGTSHTTHQSKAIILWEAYKDRLGTTEFNSMLLDLSSLLQNSEDLS</sequence>
<dbReference type="EMBL" id="CM029046">
    <property type="protein sequence ID" value="KAG2589099.1"/>
    <property type="molecule type" value="Genomic_DNA"/>
</dbReference>
<gene>
    <name evidence="1" type="ORF">PVAP13_5NG255962</name>
</gene>
<evidence type="ECO:0000313" key="1">
    <source>
        <dbReference type="EMBL" id="KAG2589099.1"/>
    </source>
</evidence>
<evidence type="ECO:0000313" key="2">
    <source>
        <dbReference type="Proteomes" id="UP000823388"/>
    </source>
</evidence>
<protein>
    <submittedName>
        <fullName evidence="1">Uncharacterized protein</fullName>
    </submittedName>
</protein>
<name>A0A8T0RXM4_PANVG</name>
<dbReference type="Proteomes" id="UP000823388">
    <property type="component" value="Chromosome 5N"/>
</dbReference>
<dbReference type="AlphaFoldDB" id="A0A8T0RXM4"/>
<comment type="caution">
    <text evidence="1">The sequence shown here is derived from an EMBL/GenBank/DDBJ whole genome shotgun (WGS) entry which is preliminary data.</text>
</comment>
<organism evidence="1 2">
    <name type="scientific">Panicum virgatum</name>
    <name type="common">Blackwell switchgrass</name>
    <dbReference type="NCBI Taxonomy" id="38727"/>
    <lineage>
        <taxon>Eukaryota</taxon>
        <taxon>Viridiplantae</taxon>
        <taxon>Streptophyta</taxon>
        <taxon>Embryophyta</taxon>
        <taxon>Tracheophyta</taxon>
        <taxon>Spermatophyta</taxon>
        <taxon>Magnoliopsida</taxon>
        <taxon>Liliopsida</taxon>
        <taxon>Poales</taxon>
        <taxon>Poaceae</taxon>
        <taxon>PACMAD clade</taxon>
        <taxon>Panicoideae</taxon>
        <taxon>Panicodae</taxon>
        <taxon>Paniceae</taxon>
        <taxon>Panicinae</taxon>
        <taxon>Panicum</taxon>
        <taxon>Panicum sect. Hiantes</taxon>
    </lineage>
</organism>
<accession>A0A8T0RXM4</accession>
<keyword evidence="2" id="KW-1185">Reference proteome</keyword>
<proteinExistence type="predicted"/>
<reference evidence="1 2" key="1">
    <citation type="submission" date="2020-05" db="EMBL/GenBank/DDBJ databases">
        <title>WGS assembly of Panicum virgatum.</title>
        <authorList>
            <person name="Lovell J.T."/>
            <person name="Jenkins J."/>
            <person name="Shu S."/>
            <person name="Juenger T.E."/>
            <person name="Schmutz J."/>
        </authorList>
    </citation>
    <scope>NUCLEOTIDE SEQUENCE [LARGE SCALE GENOMIC DNA]</scope>
    <source>
        <strain evidence="2">cv. AP13</strain>
    </source>
</reference>